<name>A0A6L5QL10_9BURK</name>
<accession>A0A6L5QL10</accession>
<gene>
    <name evidence="16" type="primary">pepP</name>
    <name evidence="16" type="ORF">GJ697_21260</name>
</gene>
<dbReference type="Proteomes" id="UP000481037">
    <property type="component" value="Unassembled WGS sequence"/>
</dbReference>
<comment type="caution">
    <text evidence="16">The sequence shown here is derived from an EMBL/GenBank/DDBJ whole genome shotgun (WGS) entry which is preliminary data.</text>
</comment>
<dbReference type="CDD" id="cd01087">
    <property type="entry name" value="Prolidase"/>
    <property type="match status" value="1"/>
</dbReference>
<feature type="domain" description="Aminopeptidase P N-terminal" evidence="15">
    <location>
        <begin position="36"/>
        <end position="173"/>
    </location>
</feature>
<evidence type="ECO:0000256" key="9">
    <source>
        <dbReference type="ARBA" id="ARBA00023211"/>
    </source>
</evidence>
<keyword evidence="8" id="KW-0482">Metalloprotease</keyword>
<dbReference type="AlphaFoldDB" id="A0A6L5QL10"/>
<evidence type="ECO:0000256" key="11">
    <source>
        <dbReference type="ARBA" id="ARBA00075356"/>
    </source>
</evidence>
<keyword evidence="7 16" id="KW-0378">Hydrolase</keyword>
<evidence type="ECO:0000256" key="3">
    <source>
        <dbReference type="ARBA" id="ARBA00008766"/>
    </source>
</evidence>
<keyword evidence="17" id="KW-1185">Reference proteome</keyword>
<evidence type="ECO:0000256" key="13">
    <source>
        <dbReference type="RuleBase" id="RU000590"/>
    </source>
</evidence>
<evidence type="ECO:0000313" key="17">
    <source>
        <dbReference type="Proteomes" id="UP000481037"/>
    </source>
</evidence>
<dbReference type="InterPro" id="IPR036005">
    <property type="entry name" value="Creatinase/aminopeptidase-like"/>
</dbReference>
<dbReference type="InterPro" id="IPR007865">
    <property type="entry name" value="Aminopep_P_N"/>
</dbReference>
<evidence type="ECO:0000259" key="15">
    <source>
        <dbReference type="SMART" id="SM01011"/>
    </source>
</evidence>
<dbReference type="SMART" id="SM01011">
    <property type="entry name" value="AMP_N"/>
    <property type="match status" value="1"/>
</dbReference>
<dbReference type="InterPro" id="IPR000994">
    <property type="entry name" value="Pept_M24"/>
</dbReference>
<evidence type="ECO:0000256" key="4">
    <source>
        <dbReference type="ARBA" id="ARBA00012574"/>
    </source>
</evidence>
<evidence type="ECO:0000256" key="7">
    <source>
        <dbReference type="ARBA" id="ARBA00022801"/>
    </source>
</evidence>
<dbReference type="SUPFAM" id="SSF53092">
    <property type="entry name" value="Creatinase/prolidase N-terminal domain"/>
    <property type="match status" value="1"/>
</dbReference>
<dbReference type="EC" id="3.4.11.9" evidence="4"/>
<evidence type="ECO:0000256" key="10">
    <source>
        <dbReference type="ARBA" id="ARBA00069363"/>
    </source>
</evidence>
<feature type="region of interest" description="Disordered" evidence="14">
    <location>
        <begin position="1"/>
        <end position="24"/>
    </location>
</feature>
<dbReference type="InterPro" id="IPR052433">
    <property type="entry name" value="X-Pro_dipept-like"/>
</dbReference>
<dbReference type="RefSeq" id="WP_154366668.1">
    <property type="nucleotide sequence ID" value="NZ_WKJM01000020.1"/>
</dbReference>
<evidence type="ECO:0000256" key="12">
    <source>
        <dbReference type="ARBA" id="ARBA00081411"/>
    </source>
</evidence>
<dbReference type="GO" id="GO:0070006">
    <property type="term" value="F:metalloaminopeptidase activity"/>
    <property type="evidence" value="ECO:0007669"/>
    <property type="project" value="InterPro"/>
</dbReference>
<keyword evidence="16" id="KW-0031">Aminopeptidase</keyword>
<evidence type="ECO:0000256" key="8">
    <source>
        <dbReference type="ARBA" id="ARBA00023049"/>
    </source>
</evidence>
<evidence type="ECO:0000256" key="6">
    <source>
        <dbReference type="ARBA" id="ARBA00022723"/>
    </source>
</evidence>
<comment type="similarity">
    <text evidence="3 13">Belongs to the peptidase M24B family.</text>
</comment>
<dbReference type="Pfam" id="PF05195">
    <property type="entry name" value="AMP_N"/>
    <property type="match status" value="1"/>
</dbReference>
<evidence type="ECO:0000256" key="1">
    <source>
        <dbReference type="ARBA" id="ARBA00001424"/>
    </source>
</evidence>
<dbReference type="GO" id="GO:0030145">
    <property type="term" value="F:manganese ion binding"/>
    <property type="evidence" value="ECO:0007669"/>
    <property type="project" value="InterPro"/>
</dbReference>
<keyword evidence="5" id="KW-0645">Protease</keyword>
<dbReference type="FunFam" id="3.90.230.10:FF:000002">
    <property type="entry name" value="Xaa-Pro aminopeptidase 3"/>
    <property type="match status" value="1"/>
</dbReference>
<evidence type="ECO:0000256" key="5">
    <source>
        <dbReference type="ARBA" id="ARBA00022670"/>
    </source>
</evidence>
<dbReference type="Pfam" id="PF00557">
    <property type="entry name" value="Peptidase_M24"/>
    <property type="match status" value="1"/>
</dbReference>
<dbReference type="GO" id="GO:0005829">
    <property type="term" value="C:cytosol"/>
    <property type="evidence" value="ECO:0007669"/>
    <property type="project" value="TreeGrafter"/>
</dbReference>
<dbReference type="InterPro" id="IPR029149">
    <property type="entry name" value="Creatin/AminoP/Spt16_N"/>
</dbReference>
<dbReference type="InterPro" id="IPR001131">
    <property type="entry name" value="Peptidase_M24B_aminopep-P_CS"/>
</dbReference>
<evidence type="ECO:0000256" key="14">
    <source>
        <dbReference type="SAM" id="MobiDB-lite"/>
    </source>
</evidence>
<dbReference type="EMBL" id="WKJM01000020">
    <property type="protein sequence ID" value="MRX10367.1"/>
    <property type="molecule type" value="Genomic_DNA"/>
</dbReference>
<dbReference type="PROSITE" id="PS00491">
    <property type="entry name" value="PROLINE_PEPTIDASE"/>
    <property type="match status" value="1"/>
</dbReference>
<dbReference type="SUPFAM" id="SSF55920">
    <property type="entry name" value="Creatinase/aminopeptidase"/>
    <property type="match status" value="1"/>
</dbReference>
<reference evidence="16 17" key="1">
    <citation type="submission" date="2019-11" db="EMBL/GenBank/DDBJ databases">
        <title>Novel species isolated from a subtropical stream in China.</title>
        <authorList>
            <person name="Lu H."/>
        </authorList>
    </citation>
    <scope>NUCLEOTIDE SEQUENCE [LARGE SCALE GENOMIC DNA]</scope>
    <source>
        <strain evidence="16 17">FT25W</strain>
    </source>
</reference>
<evidence type="ECO:0000256" key="2">
    <source>
        <dbReference type="ARBA" id="ARBA00001936"/>
    </source>
</evidence>
<keyword evidence="6 13" id="KW-0479">Metal-binding</keyword>
<organism evidence="16 17">
    <name type="scientific">Duganella alba</name>
    <dbReference type="NCBI Taxonomy" id="2666081"/>
    <lineage>
        <taxon>Bacteria</taxon>
        <taxon>Pseudomonadati</taxon>
        <taxon>Pseudomonadota</taxon>
        <taxon>Betaproteobacteria</taxon>
        <taxon>Burkholderiales</taxon>
        <taxon>Oxalobacteraceae</taxon>
        <taxon>Telluria group</taxon>
        <taxon>Duganella</taxon>
    </lineage>
</organism>
<dbReference type="Gene3D" id="3.90.230.10">
    <property type="entry name" value="Creatinase/methionine aminopeptidase superfamily"/>
    <property type="match status" value="1"/>
</dbReference>
<dbReference type="GO" id="GO:0006508">
    <property type="term" value="P:proteolysis"/>
    <property type="evidence" value="ECO:0007669"/>
    <property type="project" value="UniProtKB-KW"/>
</dbReference>
<keyword evidence="9" id="KW-0464">Manganese</keyword>
<dbReference type="PANTHER" id="PTHR43226">
    <property type="entry name" value="XAA-PRO AMINOPEPTIDASE 3"/>
    <property type="match status" value="1"/>
</dbReference>
<dbReference type="PANTHER" id="PTHR43226:SF4">
    <property type="entry name" value="XAA-PRO AMINOPEPTIDASE 3"/>
    <property type="match status" value="1"/>
</dbReference>
<dbReference type="Gene3D" id="3.40.350.10">
    <property type="entry name" value="Creatinase/prolidase N-terminal domain"/>
    <property type="match status" value="1"/>
</dbReference>
<sequence length="477" mass="51450">MAQRRHRAAARPAERAAGRAGARRQGRAVTPAAVAVDVARYAARRARLLAQMPPGAVAVLPTAPEVTRNADSEYLYRHDSYFYYLTGFTEPEAVLVLVAGQGDDSGTPARAILFCRPKNPDREIWDGYRHGPDGARVVFGLDEAGAIEELDEMMATLLSNAPALYYALGGALDERVAGWLSAVRAKARTGVTAPASMVDLPPLLDEMRLLKDDAEQATMQRAADISAQAHIRAMRAARAGMYEYELEAELLYEFRRNGAQAPAYNAIVAAGANACVLHYSANNAQSQDGDLVLIDAGCELDGYASDITRTFPVNGKFSAPQKRLYELVLAAQAAAFKAIAPGLPYSGAHEAAVRVLAQGMLDLGLLRGSLDEVIADKSYTQFYMHGTGHWLGMDVHDVGQYRDVTQAGKPSRLLQAGMVVTVEPGIYVRPAEGVPEEYWNIGIRIEDDVLVTAGGHTILSAAAPKTVTEIEQLMQQP</sequence>
<comment type="catalytic activity">
    <reaction evidence="1">
        <text>Release of any N-terminal amino acid, including proline, that is linked to proline, even from a dipeptide or tripeptide.</text>
        <dbReference type="EC" id="3.4.11.9"/>
    </reaction>
</comment>
<protein>
    <recommendedName>
        <fullName evidence="10">Xaa-Pro aminopeptidase</fullName>
        <ecNumber evidence="4">3.4.11.9</ecNumber>
    </recommendedName>
    <alternativeName>
        <fullName evidence="11">Aminopeptidase P II</fullName>
    </alternativeName>
    <alternativeName>
        <fullName evidence="12">X-Pro aminopeptidase</fullName>
    </alternativeName>
</protein>
<comment type="cofactor">
    <cofactor evidence="2">
        <name>Mn(2+)</name>
        <dbReference type="ChEBI" id="CHEBI:29035"/>
    </cofactor>
</comment>
<dbReference type="NCBIfam" id="NF008131">
    <property type="entry name" value="PRK10879.1"/>
    <property type="match status" value="1"/>
</dbReference>
<proteinExistence type="inferred from homology"/>
<evidence type="ECO:0000313" key="16">
    <source>
        <dbReference type="EMBL" id="MRX10367.1"/>
    </source>
</evidence>